<gene>
    <name evidence="3" type="ORF">GCM10012289_09370</name>
</gene>
<accession>A0A917YPG0</accession>
<dbReference type="InterPro" id="IPR000157">
    <property type="entry name" value="TIR_dom"/>
</dbReference>
<dbReference type="PROSITE" id="PS50104">
    <property type="entry name" value="TIR"/>
    <property type="match status" value="1"/>
</dbReference>
<evidence type="ECO:0000259" key="2">
    <source>
        <dbReference type="PROSITE" id="PS50104"/>
    </source>
</evidence>
<reference evidence="3" key="1">
    <citation type="journal article" date="2014" name="Int. J. Syst. Evol. Microbiol.">
        <title>Complete genome sequence of Corynebacterium casei LMG S-19264T (=DSM 44701T), isolated from a smear-ripened cheese.</title>
        <authorList>
            <consortium name="US DOE Joint Genome Institute (JGI-PGF)"/>
            <person name="Walter F."/>
            <person name="Albersmeier A."/>
            <person name="Kalinowski J."/>
            <person name="Ruckert C."/>
        </authorList>
    </citation>
    <scope>NUCLEOTIDE SEQUENCE</scope>
    <source>
        <strain evidence="3">CGMCC 4.7368</strain>
    </source>
</reference>
<dbReference type="GO" id="GO:0007165">
    <property type="term" value="P:signal transduction"/>
    <property type="evidence" value="ECO:0007669"/>
    <property type="project" value="InterPro"/>
</dbReference>
<dbReference type="SMART" id="SM00255">
    <property type="entry name" value="TIR"/>
    <property type="match status" value="1"/>
</dbReference>
<keyword evidence="1" id="KW-1133">Transmembrane helix</keyword>
<keyword evidence="1" id="KW-0812">Transmembrane</keyword>
<dbReference type="RefSeq" id="WP_189122715.1">
    <property type="nucleotide sequence ID" value="NZ_BMNH01000002.1"/>
</dbReference>
<sequence length="228" mass="24379">MKVFVSYAREDEPYARKLSEALRRRGIDTSSDMAITAGASWATELRRMMDEADAFVLLASKSSAGSAWIDREVAAATARTLNDPNIRLIPVMLDRGAELSPLVSRFQYIGAQIARDPDRVADLIQESLTRVVSHPNVNLERVTVEVELAKLHLLAAQQAAASAKSWRALSRVTSIVGLVAGVVATILAAVSITAGSEAQTAIALVISVASTLTATGLTIYSARSRNDS</sequence>
<evidence type="ECO:0000256" key="1">
    <source>
        <dbReference type="SAM" id="Phobius"/>
    </source>
</evidence>
<organism evidence="3 4">
    <name type="scientific">Nonomuraea cavernae</name>
    <dbReference type="NCBI Taxonomy" id="2045107"/>
    <lineage>
        <taxon>Bacteria</taxon>
        <taxon>Bacillati</taxon>
        <taxon>Actinomycetota</taxon>
        <taxon>Actinomycetes</taxon>
        <taxon>Streptosporangiales</taxon>
        <taxon>Streptosporangiaceae</taxon>
        <taxon>Nonomuraea</taxon>
    </lineage>
</organism>
<feature type="domain" description="TIR" evidence="2">
    <location>
        <begin position="1"/>
        <end position="128"/>
    </location>
</feature>
<feature type="transmembrane region" description="Helical" evidence="1">
    <location>
        <begin position="201"/>
        <end position="222"/>
    </location>
</feature>
<dbReference type="Proteomes" id="UP000646523">
    <property type="component" value="Unassembled WGS sequence"/>
</dbReference>
<reference evidence="3" key="2">
    <citation type="submission" date="2020-09" db="EMBL/GenBank/DDBJ databases">
        <authorList>
            <person name="Sun Q."/>
            <person name="Zhou Y."/>
        </authorList>
    </citation>
    <scope>NUCLEOTIDE SEQUENCE</scope>
    <source>
        <strain evidence="3">CGMCC 4.7368</strain>
    </source>
</reference>
<evidence type="ECO:0000313" key="4">
    <source>
        <dbReference type="Proteomes" id="UP000646523"/>
    </source>
</evidence>
<protein>
    <recommendedName>
        <fullName evidence="2">TIR domain-containing protein</fullName>
    </recommendedName>
</protein>
<dbReference type="InterPro" id="IPR035897">
    <property type="entry name" value="Toll_tir_struct_dom_sf"/>
</dbReference>
<dbReference type="SUPFAM" id="SSF52200">
    <property type="entry name" value="Toll/Interleukin receptor TIR domain"/>
    <property type="match status" value="1"/>
</dbReference>
<comment type="caution">
    <text evidence="3">The sequence shown here is derived from an EMBL/GenBank/DDBJ whole genome shotgun (WGS) entry which is preliminary data.</text>
</comment>
<name>A0A917YPG0_9ACTN</name>
<dbReference type="Pfam" id="PF13676">
    <property type="entry name" value="TIR_2"/>
    <property type="match status" value="1"/>
</dbReference>
<proteinExistence type="predicted"/>
<dbReference type="EMBL" id="BMNH01000002">
    <property type="protein sequence ID" value="GGO63139.1"/>
    <property type="molecule type" value="Genomic_DNA"/>
</dbReference>
<feature type="transmembrane region" description="Helical" evidence="1">
    <location>
        <begin position="172"/>
        <end position="195"/>
    </location>
</feature>
<keyword evidence="4" id="KW-1185">Reference proteome</keyword>
<dbReference type="Gene3D" id="3.40.50.10140">
    <property type="entry name" value="Toll/interleukin-1 receptor homology (TIR) domain"/>
    <property type="match status" value="1"/>
</dbReference>
<evidence type="ECO:0000313" key="3">
    <source>
        <dbReference type="EMBL" id="GGO63139.1"/>
    </source>
</evidence>
<dbReference type="AlphaFoldDB" id="A0A917YPG0"/>
<keyword evidence="1" id="KW-0472">Membrane</keyword>